<dbReference type="SUPFAM" id="SSF56281">
    <property type="entry name" value="Metallo-hydrolase/oxidoreductase"/>
    <property type="match status" value="1"/>
</dbReference>
<organism evidence="2">
    <name type="scientific">marine metagenome</name>
    <dbReference type="NCBI Taxonomy" id="408172"/>
    <lineage>
        <taxon>unclassified sequences</taxon>
        <taxon>metagenomes</taxon>
        <taxon>ecological metagenomes</taxon>
    </lineage>
</organism>
<proteinExistence type="predicted"/>
<reference evidence="2" key="1">
    <citation type="submission" date="2018-05" db="EMBL/GenBank/DDBJ databases">
        <authorList>
            <person name="Lanie J.A."/>
            <person name="Ng W.-L."/>
            <person name="Kazmierczak K.M."/>
            <person name="Andrzejewski T.M."/>
            <person name="Davidsen T.M."/>
            <person name="Wayne K.J."/>
            <person name="Tettelin H."/>
            <person name="Glass J.I."/>
            <person name="Rusch D."/>
            <person name="Podicherti R."/>
            <person name="Tsui H.-C.T."/>
            <person name="Winkler M.E."/>
        </authorList>
    </citation>
    <scope>NUCLEOTIDE SEQUENCE</scope>
</reference>
<sequence length="273" mass="29154">VRVAVLGSGSAGNSVLVCSGETRLLVDAGFSARALGKRLELLGITPASIKGIVVTHDHRDHTRGIGVFSRKYLTPIHMTSRTHVACAQLLRGNEQVVEYDPGRPFFIGNLRIESFVTVHDAADPVGIALVDERTGLRVGIATDLGRPTAHIRHSLSRCDLLILEANHDEVMLHRGPYPASVKQRIASSHGHLSNQAAARLATELLHPRLVGVVLAHLSRECNRPALAASVVGGALQKKGWTGHLEVASQDQPTALLDIEGLRSAAGPTQLSLL</sequence>
<protein>
    <recommendedName>
        <fullName evidence="1">Metallo-beta-lactamase domain-containing protein</fullName>
    </recommendedName>
</protein>
<dbReference type="InterPro" id="IPR052533">
    <property type="entry name" value="WalJ/YycJ-like"/>
</dbReference>
<dbReference type="Gene3D" id="3.60.15.10">
    <property type="entry name" value="Ribonuclease Z/Hydroxyacylglutathione hydrolase-like"/>
    <property type="match status" value="1"/>
</dbReference>
<accession>A0A382GNP2</accession>
<dbReference type="AlphaFoldDB" id="A0A382GNP2"/>
<evidence type="ECO:0000259" key="1">
    <source>
        <dbReference type="SMART" id="SM00849"/>
    </source>
</evidence>
<evidence type="ECO:0000313" key="2">
    <source>
        <dbReference type="EMBL" id="SVB76746.1"/>
    </source>
</evidence>
<name>A0A382GNP2_9ZZZZ</name>
<dbReference type="PANTHER" id="PTHR47619:SF1">
    <property type="entry name" value="EXODEOXYRIBONUCLEASE WALJ"/>
    <property type="match status" value="1"/>
</dbReference>
<dbReference type="InterPro" id="IPR001279">
    <property type="entry name" value="Metallo-B-lactamas"/>
</dbReference>
<dbReference type="EMBL" id="UINC01056564">
    <property type="protein sequence ID" value="SVB76746.1"/>
    <property type="molecule type" value="Genomic_DNA"/>
</dbReference>
<dbReference type="SMART" id="SM00849">
    <property type="entry name" value="Lactamase_B"/>
    <property type="match status" value="1"/>
</dbReference>
<dbReference type="PANTHER" id="PTHR47619">
    <property type="entry name" value="METALLO-HYDROLASE YYCJ-RELATED"/>
    <property type="match status" value="1"/>
</dbReference>
<dbReference type="Pfam" id="PF12706">
    <property type="entry name" value="Lactamase_B_2"/>
    <property type="match status" value="1"/>
</dbReference>
<gene>
    <name evidence="2" type="ORF">METZ01_LOCUS229600</name>
</gene>
<feature type="non-terminal residue" evidence="2">
    <location>
        <position position="1"/>
    </location>
</feature>
<feature type="domain" description="Metallo-beta-lactamase" evidence="1">
    <location>
        <begin position="11"/>
        <end position="189"/>
    </location>
</feature>
<dbReference type="InterPro" id="IPR036866">
    <property type="entry name" value="RibonucZ/Hydroxyglut_hydro"/>
</dbReference>